<evidence type="ECO:0000256" key="2">
    <source>
        <dbReference type="ARBA" id="ARBA00022857"/>
    </source>
</evidence>
<evidence type="ECO:0000313" key="4">
    <source>
        <dbReference type="EMBL" id="AKT38203.1"/>
    </source>
</evidence>
<dbReference type="InterPro" id="IPR008030">
    <property type="entry name" value="NmrA-like"/>
</dbReference>
<feature type="domain" description="NmrA-like" evidence="3">
    <location>
        <begin position="3"/>
        <end position="295"/>
    </location>
</feature>
<dbReference type="PANTHER" id="PTHR42748:SF7">
    <property type="entry name" value="NMRA LIKE REDOX SENSOR 1-RELATED"/>
    <property type="match status" value="1"/>
</dbReference>
<dbReference type="Gene3D" id="3.40.50.720">
    <property type="entry name" value="NAD(P)-binding Rossmann-like Domain"/>
    <property type="match status" value="1"/>
</dbReference>
<dbReference type="Pfam" id="PF05368">
    <property type="entry name" value="NmrA"/>
    <property type="match status" value="1"/>
</dbReference>
<dbReference type="InterPro" id="IPR051164">
    <property type="entry name" value="NmrA-like_oxidored"/>
</dbReference>
<organism evidence="4 5">
    <name type="scientific">Chondromyces crocatus</name>
    <dbReference type="NCBI Taxonomy" id="52"/>
    <lineage>
        <taxon>Bacteria</taxon>
        <taxon>Pseudomonadati</taxon>
        <taxon>Myxococcota</taxon>
        <taxon>Polyangia</taxon>
        <taxon>Polyangiales</taxon>
        <taxon>Polyangiaceae</taxon>
        <taxon>Chondromyces</taxon>
    </lineage>
</organism>
<evidence type="ECO:0000256" key="1">
    <source>
        <dbReference type="ARBA" id="ARBA00006328"/>
    </source>
</evidence>
<accession>A0A0K1ECB4</accession>
<name>A0A0K1ECB4_CHOCO</name>
<evidence type="ECO:0000313" key="5">
    <source>
        <dbReference type="Proteomes" id="UP000067626"/>
    </source>
</evidence>
<dbReference type="STRING" id="52.CMC5_023460"/>
<protein>
    <submittedName>
        <fullName evidence="4">Nucleoside-diphosphate sugar epimerase</fullName>
    </submittedName>
</protein>
<dbReference type="SUPFAM" id="SSF51735">
    <property type="entry name" value="NAD(P)-binding Rossmann-fold domains"/>
    <property type="match status" value="1"/>
</dbReference>
<dbReference type="PANTHER" id="PTHR42748">
    <property type="entry name" value="NITROGEN METABOLITE REPRESSION PROTEIN NMRA FAMILY MEMBER"/>
    <property type="match status" value="1"/>
</dbReference>
<comment type="similarity">
    <text evidence="1">Belongs to the NmrA-type oxidoreductase family.</text>
</comment>
<keyword evidence="2" id="KW-0521">NADP</keyword>
<reference evidence="4 5" key="1">
    <citation type="submission" date="2015-07" db="EMBL/GenBank/DDBJ databases">
        <title>Genome analysis of myxobacterium Chondromyces crocatus Cm c5 reveals a high potential for natural compound synthesis and the genetic basis for the loss of fruiting body formation.</title>
        <authorList>
            <person name="Zaburannyi N."/>
            <person name="Bunk B."/>
            <person name="Maier J."/>
            <person name="Overmann J."/>
            <person name="Mueller R."/>
        </authorList>
    </citation>
    <scope>NUCLEOTIDE SEQUENCE [LARGE SCALE GENOMIC DNA]</scope>
    <source>
        <strain evidence="4 5">Cm c5</strain>
    </source>
</reference>
<dbReference type="RefSeq" id="WP_050430471.1">
    <property type="nucleotide sequence ID" value="NZ_CP012159.1"/>
</dbReference>
<dbReference type="EMBL" id="CP012159">
    <property type="protein sequence ID" value="AKT38203.1"/>
    <property type="molecule type" value="Genomic_DNA"/>
</dbReference>
<gene>
    <name evidence="4" type="ORF">CMC5_023460</name>
</gene>
<dbReference type="OrthoDB" id="9794300at2"/>
<dbReference type="Proteomes" id="UP000067626">
    <property type="component" value="Chromosome"/>
</dbReference>
<dbReference type="InterPro" id="IPR036291">
    <property type="entry name" value="NAD(P)-bd_dom_sf"/>
</dbReference>
<dbReference type="Gene3D" id="3.90.25.10">
    <property type="entry name" value="UDP-galactose 4-epimerase, domain 1"/>
    <property type="match status" value="1"/>
</dbReference>
<keyword evidence="5" id="KW-1185">Reference proteome</keyword>
<dbReference type="KEGG" id="ccro:CMC5_023460"/>
<dbReference type="AlphaFoldDB" id="A0A0K1ECB4"/>
<evidence type="ECO:0000259" key="3">
    <source>
        <dbReference type="Pfam" id="PF05368"/>
    </source>
</evidence>
<proteinExistence type="inferred from homology"/>
<sequence>MAKRVISVVGGTGSQGGGVVEALLARGDFTVRVASRNPNSDAGRALAARGVEVVAADLLDPGTLRAAFDGAHGAFLVTNFWDPSQAGRETEVGAAAVEAARTAGVEHLVWSTLPDVASISGGRLDVAHFTDKSRVDAVVRAAGFARHTLVQAPFYFQNFLTLLAPQPLPGGGSGWAVPIDPAPRVIHAGDVSEVGRAVAAAFSAGDRLPDGSVLAVCGGLYSWNDFAATLNGLGHQLTVVQVPPETYDGFFPGARELREMFQYFAEFTYFGPQRDAHLAATAALVPEGFTSFADWARVHMKR</sequence>